<dbReference type="GO" id="GO:0004515">
    <property type="term" value="F:nicotinate-nucleotide adenylyltransferase activity"/>
    <property type="evidence" value="ECO:0007669"/>
    <property type="project" value="UniProtKB-UniRule"/>
</dbReference>
<dbReference type="Proteomes" id="UP000460549">
    <property type="component" value="Unassembled WGS sequence"/>
</dbReference>
<comment type="function">
    <text evidence="1 11">Catalyzes the reversible adenylation of nicotinate mononucleotide (NaMN) to nicotinic acid adenine dinucleotide (NaAD).</text>
</comment>
<dbReference type="EMBL" id="VUNN01000001">
    <property type="protein sequence ID" value="MSU05297.1"/>
    <property type="molecule type" value="Genomic_DNA"/>
</dbReference>
<evidence type="ECO:0000256" key="6">
    <source>
        <dbReference type="ARBA" id="ARBA00022695"/>
    </source>
</evidence>
<evidence type="ECO:0000259" key="12">
    <source>
        <dbReference type="Pfam" id="PF01467"/>
    </source>
</evidence>
<dbReference type="CDD" id="cd02165">
    <property type="entry name" value="NMNAT"/>
    <property type="match status" value="1"/>
</dbReference>
<evidence type="ECO:0000256" key="7">
    <source>
        <dbReference type="ARBA" id="ARBA00022741"/>
    </source>
</evidence>
<protein>
    <recommendedName>
        <fullName evidence="11">Probable nicotinate-nucleotide adenylyltransferase</fullName>
        <ecNumber evidence="11">2.7.7.18</ecNumber>
    </recommendedName>
    <alternativeName>
        <fullName evidence="11">Deamido-NAD(+) diphosphorylase</fullName>
    </alternativeName>
    <alternativeName>
        <fullName evidence="11">Deamido-NAD(+) pyrophosphorylase</fullName>
    </alternativeName>
    <alternativeName>
        <fullName evidence="11">Nicotinate mononucleotide adenylyltransferase</fullName>
        <shortName evidence="11">NaMN adenylyltransferase</shortName>
    </alternativeName>
</protein>
<evidence type="ECO:0000256" key="4">
    <source>
        <dbReference type="ARBA" id="ARBA00022642"/>
    </source>
</evidence>
<accession>A0A7X2PAQ5</accession>
<dbReference type="GO" id="GO:0009435">
    <property type="term" value="P:NAD+ biosynthetic process"/>
    <property type="evidence" value="ECO:0007669"/>
    <property type="project" value="UniProtKB-UniRule"/>
</dbReference>
<dbReference type="PANTHER" id="PTHR39321">
    <property type="entry name" value="NICOTINATE-NUCLEOTIDE ADENYLYLTRANSFERASE-RELATED"/>
    <property type="match status" value="1"/>
</dbReference>
<keyword evidence="5 11" id="KW-0808">Transferase</keyword>
<evidence type="ECO:0000256" key="11">
    <source>
        <dbReference type="HAMAP-Rule" id="MF_00244"/>
    </source>
</evidence>
<keyword evidence="6 11" id="KW-0548">Nucleotidyltransferase</keyword>
<feature type="domain" description="Cytidyltransferase-like" evidence="12">
    <location>
        <begin position="14"/>
        <end position="178"/>
    </location>
</feature>
<evidence type="ECO:0000256" key="10">
    <source>
        <dbReference type="ARBA" id="ARBA00048721"/>
    </source>
</evidence>
<gene>
    <name evidence="11 13" type="primary">nadD</name>
    <name evidence="13" type="ORF">FYJ80_00650</name>
</gene>
<dbReference type="EC" id="2.7.7.18" evidence="11"/>
<comment type="catalytic activity">
    <reaction evidence="10 11">
        <text>nicotinate beta-D-ribonucleotide + ATP + H(+) = deamido-NAD(+) + diphosphate</text>
        <dbReference type="Rhea" id="RHEA:22860"/>
        <dbReference type="ChEBI" id="CHEBI:15378"/>
        <dbReference type="ChEBI" id="CHEBI:30616"/>
        <dbReference type="ChEBI" id="CHEBI:33019"/>
        <dbReference type="ChEBI" id="CHEBI:57502"/>
        <dbReference type="ChEBI" id="CHEBI:58437"/>
        <dbReference type="EC" id="2.7.7.18"/>
    </reaction>
</comment>
<evidence type="ECO:0000256" key="5">
    <source>
        <dbReference type="ARBA" id="ARBA00022679"/>
    </source>
</evidence>
<dbReference type="UniPathway" id="UPA00253">
    <property type="reaction ID" value="UER00332"/>
</dbReference>
<evidence type="ECO:0000313" key="13">
    <source>
        <dbReference type="EMBL" id="MSU05297.1"/>
    </source>
</evidence>
<sequence>MMLTTEMKSKTTCIFGGTFDPIHKGHLHILNQLEELTPYERVIVIPARISNFKQESVPTPAVDRYNMVKIALNEYSTQHPTRLELLVSDVEIKRGGVSYTYDTVVDILERYPVTGRLGLIMGDDLLPDLDKWYRIDELKELVDFICFTRDKIVAPKREGYHIRQINTPVYNASSTEVRGGDFSSLTEGVRSYVESHGLYKA</sequence>
<dbReference type="InterPro" id="IPR014729">
    <property type="entry name" value="Rossmann-like_a/b/a_fold"/>
</dbReference>
<reference evidence="13 14" key="1">
    <citation type="submission" date="2019-08" db="EMBL/GenBank/DDBJ databases">
        <title>In-depth cultivation of the pig gut microbiome towards novel bacterial diversity and tailored functional studies.</title>
        <authorList>
            <person name="Wylensek D."/>
            <person name="Hitch T.C.A."/>
            <person name="Clavel T."/>
        </authorList>
    </citation>
    <scope>NUCLEOTIDE SEQUENCE [LARGE SCALE GENOMIC DNA]</scope>
    <source>
        <strain evidence="13 14">NM-380-WT-3C1</strain>
    </source>
</reference>
<dbReference type="AlphaFoldDB" id="A0A7X2PAQ5"/>
<dbReference type="Pfam" id="PF01467">
    <property type="entry name" value="CTP_transf_like"/>
    <property type="match status" value="1"/>
</dbReference>
<evidence type="ECO:0000256" key="9">
    <source>
        <dbReference type="ARBA" id="ARBA00023027"/>
    </source>
</evidence>
<proteinExistence type="inferred from homology"/>
<comment type="similarity">
    <text evidence="3 11">Belongs to the NadD family.</text>
</comment>
<keyword evidence="7 11" id="KW-0547">Nucleotide-binding</keyword>
<dbReference type="NCBIfam" id="TIGR00125">
    <property type="entry name" value="cyt_tran_rel"/>
    <property type="match status" value="1"/>
</dbReference>
<dbReference type="HAMAP" id="MF_00244">
    <property type="entry name" value="NaMN_adenylyltr"/>
    <property type="match status" value="1"/>
</dbReference>
<dbReference type="Gene3D" id="3.40.50.620">
    <property type="entry name" value="HUPs"/>
    <property type="match status" value="1"/>
</dbReference>
<evidence type="ECO:0000256" key="8">
    <source>
        <dbReference type="ARBA" id="ARBA00022840"/>
    </source>
</evidence>
<dbReference type="InterPro" id="IPR005248">
    <property type="entry name" value="NadD/NMNAT"/>
</dbReference>
<comment type="pathway">
    <text evidence="2 11">Cofactor biosynthesis; NAD(+) biosynthesis; deamido-NAD(+) from nicotinate D-ribonucleotide: step 1/1.</text>
</comment>
<name>A0A7X2PAQ5_9SPIO</name>
<dbReference type="SUPFAM" id="SSF52374">
    <property type="entry name" value="Nucleotidylyl transferase"/>
    <property type="match status" value="1"/>
</dbReference>
<evidence type="ECO:0000313" key="14">
    <source>
        <dbReference type="Proteomes" id="UP000460549"/>
    </source>
</evidence>
<dbReference type="InterPro" id="IPR004821">
    <property type="entry name" value="Cyt_trans-like"/>
</dbReference>
<dbReference type="PANTHER" id="PTHR39321:SF3">
    <property type="entry name" value="PHOSPHOPANTETHEINE ADENYLYLTRANSFERASE"/>
    <property type="match status" value="1"/>
</dbReference>
<comment type="caution">
    <text evidence="13">The sequence shown here is derived from an EMBL/GenBank/DDBJ whole genome shotgun (WGS) entry which is preliminary data.</text>
</comment>
<dbReference type="GO" id="GO:0005524">
    <property type="term" value="F:ATP binding"/>
    <property type="evidence" value="ECO:0007669"/>
    <property type="project" value="UniProtKB-KW"/>
</dbReference>
<evidence type="ECO:0000256" key="1">
    <source>
        <dbReference type="ARBA" id="ARBA00002324"/>
    </source>
</evidence>
<keyword evidence="9 11" id="KW-0520">NAD</keyword>
<evidence type="ECO:0000256" key="3">
    <source>
        <dbReference type="ARBA" id="ARBA00009014"/>
    </source>
</evidence>
<dbReference type="NCBIfam" id="TIGR00482">
    <property type="entry name" value="nicotinate (nicotinamide) nucleotide adenylyltransferase"/>
    <property type="match status" value="1"/>
</dbReference>
<evidence type="ECO:0000256" key="2">
    <source>
        <dbReference type="ARBA" id="ARBA00005019"/>
    </source>
</evidence>
<organism evidence="13 14">
    <name type="scientific">Bullifex porci</name>
    <dbReference type="NCBI Taxonomy" id="2606638"/>
    <lineage>
        <taxon>Bacteria</taxon>
        <taxon>Pseudomonadati</taxon>
        <taxon>Spirochaetota</taxon>
        <taxon>Spirochaetia</taxon>
        <taxon>Spirochaetales</taxon>
        <taxon>Spirochaetaceae</taxon>
        <taxon>Bullifex</taxon>
    </lineage>
</organism>
<keyword evidence="14" id="KW-1185">Reference proteome</keyword>
<keyword evidence="4 11" id="KW-0662">Pyridine nucleotide biosynthesis</keyword>
<keyword evidence="8 11" id="KW-0067">ATP-binding</keyword>